<protein>
    <submittedName>
        <fullName evidence="5">Zinc-finger protein</fullName>
    </submittedName>
</protein>
<dbReference type="eggNOG" id="ENOG502QUBD">
    <property type="taxonomic scope" value="Eukaryota"/>
</dbReference>
<keyword evidence="6" id="KW-1185">Reference proteome</keyword>
<organism evidence="5 6">
    <name type="scientific">Cyanidioschyzon merolae (strain NIES-3377 / 10D)</name>
    <name type="common">Unicellular red alga</name>
    <dbReference type="NCBI Taxonomy" id="280699"/>
    <lineage>
        <taxon>Eukaryota</taxon>
        <taxon>Rhodophyta</taxon>
        <taxon>Bangiophyceae</taxon>
        <taxon>Cyanidiales</taxon>
        <taxon>Cyanidiaceae</taxon>
        <taxon>Cyanidioschyzon</taxon>
    </lineage>
</organism>
<dbReference type="EMBL" id="AP006501">
    <property type="protein sequence ID" value="BAM82783.1"/>
    <property type="molecule type" value="Genomic_DNA"/>
</dbReference>
<dbReference type="OrthoDB" id="6026at2759"/>
<evidence type="ECO:0000313" key="6">
    <source>
        <dbReference type="Proteomes" id="UP000007014"/>
    </source>
</evidence>
<comment type="subcellular location">
    <subcellularLocation>
        <location evidence="1">Nucleus</location>
    </subcellularLocation>
</comment>
<dbReference type="KEGG" id="cme:CYME_CMS163C"/>
<keyword evidence="5" id="KW-0479">Metal-binding</keyword>
<dbReference type="PANTHER" id="PTHR31319">
    <property type="entry name" value="ZINC FINGER PROTEIN CONSTANS-LIKE 4"/>
    <property type="match status" value="1"/>
</dbReference>
<evidence type="ECO:0000256" key="2">
    <source>
        <dbReference type="ARBA" id="ARBA00023242"/>
    </source>
</evidence>
<dbReference type="Proteomes" id="UP000007014">
    <property type="component" value="Chromosome 19"/>
</dbReference>
<evidence type="ECO:0000313" key="5">
    <source>
        <dbReference type="EMBL" id="BAM82783.1"/>
    </source>
</evidence>
<gene>
    <name evidence="5" type="ORF">CYME_CMS163C</name>
</gene>
<dbReference type="GO" id="GO:0005634">
    <property type="term" value="C:nucleus"/>
    <property type="evidence" value="ECO:0007669"/>
    <property type="project" value="UniProtKB-SubCell"/>
</dbReference>
<evidence type="ECO:0000259" key="4">
    <source>
        <dbReference type="PROSITE" id="PS51017"/>
    </source>
</evidence>
<dbReference type="Pfam" id="PF06203">
    <property type="entry name" value="CCT"/>
    <property type="match status" value="1"/>
</dbReference>
<feature type="region of interest" description="Disordered" evidence="3">
    <location>
        <begin position="34"/>
        <end position="110"/>
    </location>
</feature>
<dbReference type="PROSITE" id="PS51017">
    <property type="entry name" value="CCT"/>
    <property type="match status" value="1"/>
</dbReference>
<reference evidence="5 6" key="1">
    <citation type="journal article" date="2004" name="Nature">
        <title>Genome sequence of the ultrasmall unicellular red alga Cyanidioschyzon merolae 10D.</title>
        <authorList>
            <person name="Matsuzaki M."/>
            <person name="Misumi O."/>
            <person name="Shin-i T."/>
            <person name="Maruyama S."/>
            <person name="Takahara M."/>
            <person name="Miyagishima S."/>
            <person name="Mori T."/>
            <person name="Nishida K."/>
            <person name="Yagisawa F."/>
            <person name="Nishida K."/>
            <person name="Yoshida Y."/>
            <person name="Nishimura Y."/>
            <person name="Nakao S."/>
            <person name="Kobayashi T."/>
            <person name="Momoyama Y."/>
            <person name="Higashiyama T."/>
            <person name="Minoda A."/>
            <person name="Sano M."/>
            <person name="Nomoto H."/>
            <person name="Oishi K."/>
            <person name="Hayashi H."/>
            <person name="Ohta F."/>
            <person name="Nishizaka S."/>
            <person name="Haga S."/>
            <person name="Miura S."/>
            <person name="Morishita T."/>
            <person name="Kabeya Y."/>
            <person name="Terasawa K."/>
            <person name="Suzuki Y."/>
            <person name="Ishii Y."/>
            <person name="Asakawa S."/>
            <person name="Takano H."/>
            <person name="Ohta N."/>
            <person name="Kuroiwa H."/>
            <person name="Tanaka K."/>
            <person name="Shimizu N."/>
            <person name="Sugano S."/>
            <person name="Sato N."/>
            <person name="Nozaki H."/>
            <person name="Ogasawara N."/>
            <person name="Kohara Y."/>
            <person name="Kuroiwa T."/>
        </authorList>
    </citation>
    <scope>NUCLEOTIDE SEQUENCE [LARGE SCALE GENOMIC DNA]</scope>
    <source>
        <strain evidence="5 6">10D</strain>
    </source>
</reference>
<feature type="domain" description="CCT" evidence="4">
    <location>
        <begin position="215"/>
        <end position="257"/>
    </location>
</feature>
<reference evidence="5 6" key="2">
    <citation type="journal article" date="2007" name="BMC Biol.">
        <title>A 100%-complete sequence reveals unusually simple genomic features in the hot-spring red alga Cyanidioschyzon merolae.</title>
        <authorList>
            <person name="Nozaki H."/>
            <person name="Takano H."/>
            <person name="Misumi O."/>
            <person name="Terasawa K."/>
            <person name="Matsuzaki M."/>
            <person name="Maruyama S."/>
            <person name="Nishida K."/>
            <person name="Yagisawa F."/>
            <person name="Yoshida Y."/>
            <person name="Fujiwara T."/>
            <person name="Takio S."/>
            <person name="Tamura K."/>
            <person name="Chung S.J."/>
            <person name="Nakamura S."/>
            <person name="Kuroiwa H."/>
            <person name="Tanaka K."/>
            <person name="Sato N."/>
            <person name="Kuroiwa T."/>
        </authorList>
    </citation>
    <scope>NUCLEOTIDE SEQUENCE [LARGE SCALE GENOMIC DNA]</scope>
    <source>
        <strain evidence="5 6">10D</strain>
    </source>
</reference>
<feature type="region of interest" description="Disordered" evidence="3">
    <location>
        <begin position="181"/>
        <end position="206"/>
    </location>
</feature>
<keyword evidence="2" id="KW-0539">Nucleus</keyword>
<dbReference type="GO" id="GO:0008270">
    <property type="term" value="F:zinc ion binding"/>
    <property type="evidence" value="ECO:0007669"/>
    <property type="project" value="UniProtKB-KW"/>
</dbReference>
<name>M1VLW2_CYAM1</name>
<evidence type="ECO:0000256" key="1">
    <source>
        <dbReference type="ARBA" id="ARBA00004123"/>
    </source>
</evidence>
<dbReference type="AlphaFoldDB" id="M1VLW2"/>
<sequence length="290" mass="31379">MWITPTGFDDFLTPRVDTGNFDWADLESLFLPGDNQGTAGPVLHESSGPGANQKPSQGLTSQSHALERAAARPTAGSYASLVSVEGSPRSQVRADDAQPEGSGMDRRGFSPLSLEQVPWLAPTSPLLDELVSSAVAGVVEGDRSFSSAPLDSGASDGESRRSYTAASISCFSAENGRPCHGSGDVADGSEQARSLVPRVDSSSRVGGPWTAREHRYRAYIRYREKKRQRKCWKTVRYVCRKELAEARPRYKGRFVRKSELASCERERTAEAATCDGKPVSVEGIVPTDHS</sequence>
<dbReference type="GeneID" id="16997451"/>
<feature type="compositionally biased region" description="Polar residues" evidence="3">
    <location>
        <begin position="49"/>
        <end position="64"/>
    </location>
</feature>
<accession>M1VLW2</accession>
<dbReference type="Gramene" id="CMS163CT">
    <property type="protein sequence ID" value="CMS163CT"/>
    <property type="gene ID" value="CMS163C"/>
</dbReference>
<evidence type="ECO:0000256" key="3">
    <source>
        <dbReference type="SAM" id="MobiDB-lite"/>
    </source>
</evidence>
<dbReference type="InterPro" id="IPR045281">
    <property type="entry name" value="CONSTANS-like"/>
</dbReference>
<dbReference type="InterPro" id="IPR010402">
    <property type="entry name" value="CCT_domain"/>
</dbReference>
<keyword evidence="5" id="KW-0862">Zinc</keyword>
<keyword evidence="5" id="KW-0863">Zinc-finger</keyword>
<proteinExistence type="predicted"/>
<dbReference type="GO" id="GO:0003700">
    <property type="term" value="F:DNA-binding transcription factor activity"/>
    <property type="evidence" value="ECO:0007669"/>
    <property type="project" value="TreeGrafter"/>
</dbReference>
<dbReference type="RefSeq" id="XP_005538819.1">
    <property type="nucleotide sequence ID" value="XM_005538762.1"/>
</dbReference>
<dbReference type="HOGENOM" id="CLU_960932_0_0_1"/>
<dbReference type="PANTHER" id="PTHR31319:SF77">
    <property type="entry name" value="ZINC FINGER PROTEIN CONSTANS-LIKE 4"/>
    <property type="match status" value="1"/>
</dbReference>